<sequence length="200" mass="21638">MFRQASRLLSRSVAAGSSKSATDRAFSTEVPYDRFDVCGVMEESRTKHGPGPDSFFLHEASLIIREFSITSSIIWCGEQLVIRDSDDDEIRRSGGAAARGIGATDRDSGHIGGGVESEDRSLRRTRQYDSRDDANEHADDSSDDEGFGGENRSFGGLVIRDSDDDEICRSGGAGARRIGATDRDSGYIGGGVESEARSFR</sequence>
<dbReference type="AlphaFoldDB" id="A0A8S9LQ30"/>
<proteinExistence type="predicted"/>
<dbReference type="EMBL" id="QGKW02000276">
    <property type="protein sequence ID" value="KAF2608157.1"/>
    <property type="molecule type" value="Genomic_DNA"/>
</dbReference>
<evidence type="ECO:0000313" key="2">
    <source>
        <dbReference type="EMBL" id="KAF2608157.1"/>
    </source>
</evidence>
<reference evidence="2" key="1">
    <citation type="submission" date="2019-12" db="EMBL/GenBank/DDBJ databases">
        <title>Genome sequencing and annotation of Brassica cretica.</title>
        <authorList>
            <person name="Studholme D.J."/>
            <person name="Sarris P.F."/>
        </authorList>
    </citation>
    <scope>NUCLEOTIDE SEQUENCE</scope>
    <source>
        <strain evidence="2">PFS-001/15</strain>
        <tissue evidence="2">Leaf</tissue>
    </source>
</reference>
<dbReference type="Proteomes" id="UP000712281">
    <property type="component" value="Unassembled WGS sequence"/>
</dbReference>
<comment type="caution">
    <text evidence="2">The sequence shown here is derived from an EMBL/GenBank/DDBJ whole genome shotgun (WGS) entry which is preliminary data.</text>
</comment>
<name>A0A8S9LQ30_BRACR</name>
<accession>A0A8S9LQ30</accession>
<evidence type="ECO:0000313" key="3">
    <source>
        <dbReference type="Proteomes" id="UP000712281"/>
    </source>
</evidence>
<protein>
    <submittedName>
        <fullName evidence="2">Uncharacterized protein</fullName>
    </submittedName>
</protein>
<feature type="region of interest" description="Disordered" evidence="1">
    <location>
        <begin position="91"/>
        <end position="200"/>
    </location>
</feature>
<organism evidence="2 3">
    <name type="scientific">Brassica cretica</name>
    <name type="common">Mustard</name>
    <dbReference type="NCBI Taxonomy" id="69181"/>
    <lineage>
        <taxon>Eukaryota</taxon>
        <taxon>Viridiplantae</taxon>
        <taxon>Streptophyta</taxon>
        <taxon>Embryophyta</taxon>
        <taxon>Tracheophyta</taxon>
        <taxon>Spermatophyta</taxon>
        <taxon>Magnoliopsida</taxon>
        <taxon>eudicotyledons</taxon>
        <taxon>Gunneridae</taxon>
        <taxon>Pentapetalae</taxon>
        <taxon>rosids</taxon>
        <taxon>malvids</taxon>
        <taxon>Brassicales</taxon>
        <taxon>Brassicaceae</taxon>
        <taxon>Brassiceae</taxon>
        <taxon>Brassica</taxon>
    </lineage>
</organism>
<feature type="compositionally biased region" description="Basic and acidic residues" evidence="1">
    <location>
        <begin position="117"/>
        <end position="140"/>
    </location>
</feature>
<feature type="compositionally biased region" description="Low complexity" evidence="1">
    <location>
        <begin position="93"/>
        <end position="103"/>
    </location>
</feature>
<evidence type="ECO:0000256" key="1">
    <source>
        <dbReference type="SAM" id="MobiDB-lite"/>
    </source>
</evidence>
<gene>
    <name evidence="2" type="ORF">F2Q68_00045266</name>
</gene>